<dbReference type="EMBL" id="JABXJJ020000047">
    <property type="protein sequence ID" value="MDI5973509.1"/>
    <property type="molecule type" value="Genomic_DNA"/>
</dbReference>
<dbReference type="AlphaFoldDB" id="A0AA90H4V1"/>
<evidence type="ECO:0000313" key="1">
    <source>
        <dbReference type="EMBL" id="MDI5973509.1"/>
    </source>
</evidence>
<gene>
    <name evidence="1" type="ORF">POF50_029915</name>
</gene>
<name>A0AA90H4V1_9ACTN</name>
<reference evidence="1" key="1">
    <citation type="submission" date="2023-05" db="EMBL/GenBank/DDBJ databases">
        <title>Streptantibioticus silvisoli sp. nov., acidotolerant actinomycetes 1 from pine litter.</title>
        <authorList>
            <person name="Swiecimska M."/>
            <person name="Golinska P."/>
            <person name="Sangal V."/>
            <person name="Wachnowicz B."/>
            <person name="Goodfellow M."/>
        </authorList>
    </citation>
    <scope>NUCLEOTIDE SEQUENCE</scope>
    <source>
        <strain evidence="1">SL13</strain>
    </source>
</reference>
<dbReference type="RefSeq" id="WP_271314411.1">
    <property type="nucleotide sequence ID" value="NZ_JABXJJ020000047.1"/>
</dbReference>
<protein>
    <submittedName>
        <fullName evidence="1">Uncharacterized protein</fullName>
    </submittedName>
</protein>
<sequence length="189" mass="20146">MNEDAYLLARARALRVVPLTAAGSADGLPVLRRAADDVQRRLVEVKAADRPGVMVRWAPDVEPVSGVVGDPLTHREAAPSQLLTLGAAVRLCWPDPEQPLYPGGAVAEEDVLAACAPPGDGLLREGIALIAQTSAYRSALRVLRACGYLAADARDGMVRLGPMVAAWSERDVDELRRGYDLLPCQAEEG</sequence>
<comment type="caution">
    <text evidence="1">The sequence shown here is derived from an EMBL/GenBank/DDBJ whole genome shotgun (WGS) entry which is preliminary data.</text>
</comment>
<organism evidence="1">
    <name type="scientific">Streptantibioticus silvisoli</name>
    <dbReference type="NCBI Taxonomy" id="2705255"/>
    <lineage>
        <taxon>Bacteria</taxon>
        <taxon>Bacillati</taxon>
        <taxon>Actinomycetota</taxon>
        <taxon>Actinomycetes</taxon>
        <taxon>Kitasatosporales</taxon>
        <taxon>Streptomycetaceae</taxon>
        <taxon>Streptantibioticus</taxon>
    </lineage>
</organism>
<accession>A0AA90H4V1</accession>
<proteinExistence type="predicted"/>